<dbReference type="PRINTS" id="PR01243">
    <property type="entry name" value="NUCDPKINASE"/>
</dbReference>
<dbReference type="Gene3D" id="3.30.70.141">
    <property type="entry name" value="Nucleoside diphosphate kinase-like domain"/>
    <property type="match status" value="1"/>
</dbReference>
<gene>
    <name evidence="11" type="primary">106065215</name>
    <name evidence="14" type="synonym">LOC106065215</name>
</gene>
<feature type="binding site" evidence="7">
    <location>
        <position position="77"/>
    </location>
    <ligand>
        <name>ATP</name>
        <dbReference type="ChEBI" id="CHEBI:30616"/>
    </ligand>
</feature>
<evidence type="ECO:0000256" key="7">
    <source>
        <dbReference type="PROSITE-ProRule" id="PRU00706"/>
    </source>
</evidence>
<dbReference type="EnsemblMetazoa" id="BGLB002586-RB">
    <property type="protein sequence ID" value="BGLB002586-PB"/>
    <property type="gene ID" value="BGLB002586"/>
</dbReference>
<evidence type="ECO:0000256" key="9">
    <source>
        <dbReference type="RuleBase" id="RU004013"/>
    </source>
</evidence>
<sequence length="169" mass="19163">MVATLLSVLSTFYKKMTDPKQERTFIAVKPDGVQRGLIGEIIKRFEARGYKMVAGKLIWAPKDLLKNHYKDLADKPFYNGLVEYMSSGPVFAMVWEGKEVVKMGRQMLGATNPLASMPGTIRGDFGIDVGRNICHGSDAVETARREIALWFKEEELSDYEFANKSWIYE</sequence>
<dbReference type="SUPFAM" id="SSF54919">
    <property type="entry name" value="Nucleoside diphosphate kinase, NDK"/>
    <property type="match status" value="1"/>
</dbReference>
<dbReference type="CDD" id="cd04413">
    <property type="entry name" value="NDPk_I"/>
    <property type="match status" value="1"/>
</dbReference>
<feature type="binding site" evidence="7">
    <location>
        <position position="122"/>
    </location>
    <ligand>
        <name>ATP</name>
        <dbReference type="ChEBI" id="CHEBI:30616"/>
    </ligand>
</feature>
<evidence type="ECO:0000256" key="6">
    <source>
        <dbReference type="ARBA" id="ARBA00022840"/>
    </source>
</evidence>
<dbReference type="VEuPathDB" id="VectorBase:BGLB002586"/>
<accession>A0A2C9JHG8</accession>
<dbReference type="STRING" id="6526.A0A2C9JHG8"/>
<reference evidence="11" key="1">
    <citation type="submission" date="2020-05" db="UniProtKB">
        <authorList>
            <consortium name="EnsemblMetazoa"/>
        </authorList>
    </citation>
    <scope>IDENTIFICATION</scope>
    <source>
        <strain evidence="11">BB02</strain>
    </source>
</reference>
<dbReference type="VEuPathDB" id="VectorBase:BGLAX_052130"/>
<keyword evidence="3 9" id="KW-0808">Transferase</keyword>
<feature type="binding site" evidence="7">
    <location>
        <position position="132"/>
    </location>
    <ligand>
        <name>ATP</name>
        <dbReference type="ChEBI" id="CHEBI:30616"/>
    </ligand>
</feature>
<organism evidence="11 12">
    <name type="scientific">Biomphalaria glabrata</name>
    <name type="common">Bloodfluke planorb</name>
    <name type="synonym">Freshwater snail</name>
    <dbReference type="NCBI Taxonomy" id="6526"/>
    <lineage>
        <taxon>Eukaryota</taxon>
        <taxon>Metazoa</taxon>
        <taxon>Spiralia</taxon>
        <taxon>Lophotrochozoa</taxon>
        <taxon>Mollusca</taxon>
        <taxon>Gastropoda</taxon>
        <taxon>Heterobranchia</taxon>
        <taxon>Euthyneura</taxon>
        <taxon>Panpulmonata</taxon>
        <taxon>Hygrophila</taxon>
        <taxon>Lymnaeoidea</taxon>
        <taxon>Planorbidae</taxon>
        <taxon>Biomphalaria</taxon>
    </lineage>
</organism>
<dbReference type="OrthoDB" id="2162449at2759"/>
<dbReference type="PANTHER" id="PTHR11349">
    <property type="entry name" value="NUCLEOSIDE DIPHOSPHATE KINASE"/>
    <property type="match status" value="1"/>
</dbReference>
<evidence type="ECO:0000256" key="2">
    <source>
        <dbReference type="ARBA" id="ARBA00008142"/>
    </source>
</evidence>
<evidence type="ECO:0000313" key="11">
    <source>
        <dbReference type="EnsemblMetazoa" id="BGLB002586-PB"/>
    </source>
</evidence>
<dbReference type="OMA" id="QHYGEHK"/>
<dbReference type="InterPro" id="IPR036850">
    <property type="entry name" value="NDK-like_dom_sf"/>
</dbReference>
<protein>
    <recommendedName>
        <fullName evidence="9">Nucleoside diphosphate kinase</fullName>
        <ecNumber evidence="9">2.7.4.6</ecNumber>
    </recommendedName>
</protein>
<dbReference type="Proteomes" id="UP000076420">
    <property type="component" value="Unassembled WGS sequence"/>
</dbReference>
<dbReference type="GO" id="GO:0006183">
    <property type="term" value="P:GTP biosynthetic process"/>
    <property type="evidence" value="ECO:0007669"/>
    <property type="project" value="InterPro"/>
</dbReference>
<dbReference type="InterPro" id="IPR001564">
    <property type="entry name" value="Nucleoside_diP_kinase"/>
</dbReference>
<evidence type="ECO:0000313" key="12">
    <source>
        <dbReference type="Proteomes" id="UP000076420"/>
    </source>
</evidence>
<dbReference type="Pfam" id="PF00334">
    <property type="entry name" value="NDK"/>
    <property type="match status" value="1"/>
</dbReference>
<dbReference type="InterPro" id="IPR023005">
    <property type="entry name" value="Nucleoside_diP_kinase_AS"/>
</dbReference>
<evidence type="ECO:0000256" key="8">
    <source>
        <dbReference type="RuleBase" id="RU004011"/>
    </source>
</evidence>
<dbReference type="RefSeq" id="XP_013079446.1">
    <property type="nucleotide sequence ID" value="XM_013223992.2"/>
</dbReference>
<dbReference type="EC" id="2.7.4.6" evidence="9"/>
<comment type="similarity">
    <text evidence="2 7 8">Belongs to the NDK family.</text>
</comment>
<keyword evidence="5 9" id="KW-0418">Kinase</keyword>
<dbReference type="Proteomes" id="UP001165740">
    <property type="component" value="Chromosome 8"/>
</dbReference>
<keyword evidence="6 9" id="KW-0067">ATP-binding</keyword>
<evidence type="ECO:0000256" key="4">
    <source>
        <dbReference type="ARBA" id="ARBA00022741"/>
    </source>
</evidence>
<dbReference type="AlphaFoldDB" id="A0A2C9JHG8"/>
<proteinExistence type="inferred from homology"/>
<keyword evidence="4 9" id="KW-0547">Nucleotide-binding</keyword>
<dbReference type="GO" id="GO:0005524">
    <property type="term" value="F:ATP binding"/>
    <property type="evidence" value="ECO:0007669"/>
    <property type="project" value="UniProtKB-KW"/>
</dbReference>
<evidence type="ECO:0000313" key="14">
    <source>
        <dbReference type="RefSeq" id="XP_013079446.1"/>
    </source>
</evidence>
<feature type="binding site" evidence="7">
    <location>
        <position position="111"/>
    </location>
    <ligand>
        <name>ATP</name>
        <dbReference type="ChEBI" id="CHEBI:30616"/>
    </ligand>
</feature>
<comment type="catalytic activity">
    <reaction evidence="9">
        <text>a 2'-deoxyribonucleoside 5'-diphosphate + ATP = a 2'-deoxyribonucleoside 5'-triphosphate + ADP</text>
        <dbReference type="Rhea" id="RHEA:44640"/>
        <dbReference type="ChEBI" id="CHEBI:30616"/>
        <dbReference type="ChEBI" id="CHEBI:61560"/>
        <dbReference type="ChEBI" id="CHEBI:73316"/>
        <dbReference type="ChEBI" id="CHEBI:456216"/>
        <dbReference type="EC" id="2.7.4.6"/>
    </reaction>
</comment>
<name>A0A2C9JHG8_BIOGL</name>
<dbReference type="FunFam" id="3.30.70.141:FF:000002">
    <property type="entry name" value="Nucleoside diphosphate kinase"/>
    <property type="match status" value="1"/>
</dbReference>
<feature type="binding site" evidence="7">
    <location>
        <position position="105"/>
    </location>
    <ligand>
        <name>ATP</name>
        <dbReference type="ChEBI" id="CHEBI:30616"/>
    </ligand>
</feature>
<feature type="domain" description="Nucleoside diphosphate kinase-like" evidence="10">
    <location>
        <begin position="21"/>
        <end position="158"/>
    </location>
</feature>
<keyword evidence="13" id="KW-1185">Reference proteome</keyword>
<dbReference type="GO" id="GO:0006228">
    <property type="term" value="P:UTP biosynthetic process"/>
    <property type="evidence" value="ECO:0007669"/>
    <property type="project" value="InterPro"/>
</dbReference>
<dbReference type="NCBIfam" id="NF001908">
    <property type="entry name" value="PRK00668.1"/>
    <property type="match status" value="1"/>
</dbReference>
<evidence type="ECO:0000259" key="10">
    <source>
        <dbReference type="SMART" id="SM00562"/>
    </source>
</evidence>
<dbReference type="InterPro" id="IPR034907">
    <property type="entry name" value="NDK-like_dom"/>
</dbReference>
<evidence type="ECO:0000256" key="3">
    <source>
        <dbReference type="ARBA" id="ARBA00022679"/>
    </source>
</evidence>
<comment type="cofactor">
    <cofactor evidence="1">
        <name>Mg(2+)</name>
        <dbReference type="ChEBI" id="CHEBI:18420"/>
    </cofactor>
</comment>
<evidence type="ECO:0000256" key="5">
    <source>
        <dbReference type="ARBA" id="ARBA00022777"/>
    </source>
</evidence>
<evidence type="ECO:0000256" key="1">
    <source>
        <dbReference type="ARBA" id="ARBA00001946"/>
    </source>
</evidence>
<dbReference type="HAMAP" id="MF_00451">
    <property type="entry name" value="NDP_kinase"/>
    <property type="match status" value="1"/>
</dbReference>
<dbReference type="PROSITE" id="PS00469">
    <property type="entry name" value="NDPK"/>
    <property type="match status" value="1"/>
</dbReference>
<reference evidence="14" key="2">
    <citation type="submission" date="2025-04" db="UniProtKB">
        <authorList>
            <consortium name="RefSeq"/>
        </authorList>
    </citation>
    <scope>IDENTIFICATION</scope>
</reference>
<feature type="active site" description="Pros-phosphohistidine intermediate" evidence="7">
    <location>
        <position position="135"/>
    </location>
</feature>
<dbReference type="PROSITE" id="PS51374">
    <property type="entry name" value="NDPK_LIKE"/>
    <property type="match status" value="1"/>
</dbReference>
<dbReference type="GeneID" id="106065215"/>
<evidence type="ECO:0000313" key="13">
    <source>
        <dbReference type="Proteomes" id="UP001165740"/>
    </source>
</evidence>
<dbReference type="SMART" id="SM00562">
    <property type="entry name" value="NDK"/>
    <property type="match status" value="1"/>
</dbReference>
<dbReference type="GO" id="GO:0004550">
    <property type="term" value="F:nucleoside diphosphate kinase activity"/>
    <property type="evidence" value="ECO:0007669"/>
    <property type="project" value="UniProtKB-EC"/>
</dbReference>
<feature type="binding site" evidence="7">
    <location>
        <position position="29"/>
    </location>
    <ligand>
        <name>ATP</name>
        <dbReference type="ChEBI" id="CHEBI:30616"/>
    </ligand>
</feature>
<dbReference type="GO" id="GO:0006241">
    <property type="term" value="P:CTP biosynthetic process"/>
    <property type="evidence" value="ECO:0007669"/>
    <property type="project" value="InterPro"/>
</dbReference>
<dbReference type="KEGG" id="bgt:106065215"/>